<keyword evidence="3" id="KW-1185">Reference proteome</keyword>
<feature type="compositionally biased region" description="Basic residues" evidence="1">
    <location>
        <begin position="35"/>
        <end position="44"/>
    </location>
</feature>
<feature type="compositionally biased region" description="Polar residues" evidence="1">
    <location>
        <begin position="95"/>
        <end position="104"/>
    </location>
</feature>
<dbReference type="AlphaFoldDB" id="A0AAW0MNR9"/>
<reference evidence="3" key="1">
    <citation type="submission" date="2024-04" db="EMBL/GenBank/DDBJ databases">
        <title>Salinicola lusitanus LLJ914,a marine bacterium isolated from the Okinawa Trough.</title>
        <authorList>
            <person name="Li J."/>
        </authorList>
    </citation>
    <scope>NUCLEOTIDE SEQUENCE [LARGE SCALE GENOMIC DNA]</scope>
</reference>
<dbReference type="Proteomes" id="UP001460270">
    <property type="component" value="Unassembled WGS sequence"/>
</dbReference>
<evidence type="ECO:0000313" key="2">
    <source>
        <dbReference type="EMBL" id="KAK7880205.1"/>
    </source>
</evidence>
<comment type="caution">
    <text evidence="2">The sequence shown here is derived from an EMBL/GenBank/DDBJ whole genome shotgun (WGS) entry which is preliminary data.</text>
</comment>
<evidence type="ECO:0000256" key="1">
    <source>
        <dbReference type="SAM" id="MobiDB-lite"/>
    </source>
</evidence>
<gene>
    <name evidence="2" type="ORF">WMY93_033124</name>
</gene>
<evidence type="ECO:0000313" key="3">
    <source>
        <dbReference type="Proteomes" id="UP001460270"/>
    </source>
</evidence>
<feature type="region of interest" description="Disordered" evidence="1">
    <location>
        <begin position="22"/>
        <end position="104"/>
    </location>
</feature>
<accession>A0AAW0MNR9</accession>
<protein>
    <submittedName>
        <fullName evidence="2">Uncharacterized protein</fullName>
    </submittedName>
</protein>
<name>A0AAW0MNR9_9GOBI</name>
<proteinExistence type="predicted"/>
<dbReference type="EMBL" id="JBBPFD010000128">
    <property type="protein sequence ID" value="KAK7880205.1"/>
    <property type="molecule type" value="Genomic_DNA"/>
</dbReference>
<organism evidence="2 3">
    <name type="scientific">Mugilogobius chulae</name>
    <name type="common">yellowstripe goby</name>
    <dbReference type="NCBI Taxonomy" id="88201"/>
    <lineage>
        <taxon>Eukaryota</taxon>
        <taxon>Metazoa</taxon>
        <taxon>Chordata</taxon>
        <taxon>Craniata</taxon>
        <taxon>Vertebrata</taxon>
        <taxon>Euteleostomi</taxon>
        <taxon>Actinopterygii</taxon>
        <taxon>Neopterygii</taxon>
        <taxon>Teleostei</taxon>
        <taxon>Neoteleostei</taxon>
        <taxon>Acanthomorphata</taxon>
        <taxon>Gobiaria</taxon>
        <taxon>Gobiiformes</taxon>
        <taxon>Gobioidei</taxon>
        <taxon>Gobiidae</taxon>
        <taxon>Gobionellinae</taxon>
        <taxon>Mugilogobius</taxon>
    </lineage>
</organism>
<sequence>MVKVRTQAAVHGVFPAGVFPLRRRTFDPPSQTPLRPHRRGHQLGRGHVLPENQPAPVLLLHVSPRCPGRRPGGEARQTQPGPVPGLRLQVLPAGSSAQGENERF</sequence>